<dbReference type="AlphaFoldDB" id="A0A6J4GSH2"/>
<keyword evidence="2" id="KW-1185">Reference proteome</keyword>
<dbReference type="EMBL" id="CADCSU010000139">
    <property type="protein sequence ID" value="CAA9201916.1"/>
    <property type="molecule type" value="Genomic_DNA"/>
</dbReference>
<protein>
    <submittedName>
        <fullName evidence="1">Uncharacterized protein</fullName>
    </submittedName>
</protein>
<accession>A0A6J4GSH2</accession>
<gene>
    <name evidence="1" type="ORF">FLA105534_03828</name>
</gene>
<evidence type="ECO:0000313" key="2">
    <source>
        <dbReference type="Proteomes" id="UP000479938"/>
    </source>
</evidence>
<evidence type="ECO:0000313" key="1">
    <source>
        <dbReference type="EMBL" id="CAA9201916.1"/>
    </source>
</evidence>
<proteinExistence type="predicted"/>
<sequence length="31" mass="3567">MVIMLEFGTMALTKLNSKLITFVKIDFLYAD</sequence>
<reference evidence="1 2" key="1">
    <citation type="submission" date="2020-02" db="EMBL/GenBank/DDBJ databases">
        <authorList>
            <person name="Criscuolo A."/>
        </authorList>
    </citation>
    <scope>NUCLEOTIDE SEQUENCE [LARGE SCALE GENOMIC DNA]</scope>
    <source>
        <strain evidence="1">CIP105534</strain>
    </source>
</reference>
<organism evidence="1 2">
    <name type="scientific">Flavobacterium bizetiae</name>
    <dbReference type="NCBI Taxonomy" id="2704140"/>
    <lineage>
        <taxon>Bacteria</taxon>
        <taxon>Pseudomonadati</taxon>
        <taxon>Bacteroidota</taxon>
        <taxon>Flavobacteriia</taxon>
        <taxon>Flavobacteriales</taxon>
        <taxon>Flavobacteriaceae</taxon>
        <taxon>Flavobacterium</taxon>
    </lineage>
</organism>
<name>A0A6J4GSH2_9FLAO</name>
<dbReference type="Proteomes" id="UP000479938">
    <property type="component" value="Unassembled WGS sequence"/>
</dbReference>